<sequence length="419" mass="47779">MIKVLPPKTAEEVVARERERKARTTLLMALPKDHLAKFHKMADANEMNKPRLGTFSFDDLYNNLKVFERDVKDTTASSSSNSQNVAFVSAYNTSRTNDVSTAYSVSSLSVLKSQKEGSALYTDEVIHSFFANQSSAPQLDCDDLEQINDDDLEEMDWKWQVAMISIRIKKFHKRTRRKLQFDTKDTVRFDKTQLECFNCHKIGHFARDYKAKGNRRRRDGGYNRNKARDNYRRPAYHDDSKALVTIDGEVVEWFGHVEDDTQNFAMMAYSSSNSGFDNEQNSSKNLNRLLNTQMSVNDKFGLGYGDFRYGSILSYENEVLQSVFMNKECDLENTHVNDRYAEGMHTIPPPMIGTYMPSRPDVDIDYSKLTYGLKQTSADKLDSKPVEHASSDSDSSVETTTSMPVPVDNEPKAVSEPKV</sequence>
<evidence type="ECO:0000313" key="2">
    <source>
        <dbReference type="EMBL" id="GEZ17700.1"/>
    </source>
</evidence>
<feature type="region of interest" description="Disordered" evidence="1">
    <location>
        <begin position="377"/>
        <end position="419"/>
    </location>
</feature>
<evidence type="ECO:0000256" key="1">
    <source>
        <dbReference type="SAM" id="MobiDB-lite"/>
    </source>
</evidence>
<comment type="caution">
    <text evidence="2">The sequence shown here is derived from an EMBL/GenBank/DDBJ whole genome shotgun (WGS) entry which is preliminary data.</text>
</comment>
<dbReference type="SUPFAM" id="SSF57756">
    <property type="entry name" value="Retrovirus zinc finger-like domains"/>
    <property type="match status" value="1"/>
</dbReference>
<dbReference type="GO" id="GO:0003676">
    <property type="term" value="F:nucleic acid binding"/>
    <property type="evidence" value="ECO:0007669"/>
    <property type="project" value="InterPro"/>
</dbReference>
<dbReference type="EMBL" id="BKCJ010249057">
    <property type="protein sequence ID" value="GEZ17700.1"/>
    <property type="molecule type" value="Genomic_DNA"/>
</dbReference>
<dbReference type="AlphaFoldDB" id="A0A699I3W0"/>
<gene>
    <name evidence="2" type="ORF">Tci_489673</name>
</gene>
<feature type="compositionally biased region" description="Basic and acidic residues" evidence="1">
    <location>
        <begin position="409"/>
        <end position="419"/>
    </location>
</feature>
<dbReference type="Gene3D" id="4.10.60.10">
    <property type="entry name" value="Zinc finger, CCHC-type"/>
    <property type="match status" value="1"/>
</dbReference>
<protein>
    <submittedName>
        <fullName evidence="2">Uncharacterized protein</fullName>
    </submittedName>
</protein>
<proteinExistence type="predicted"/>
<dbReference type="GO" id="GO:0008270">
    <property type="term" value="F:zinc ion binding"/>
    <property type="evidence" value="ECO:0007669"/>
    <property type="project" value="InterPro"/>
</dbReference>
<reference evidence="2" key="1">
    <citation type="journal article" date="2019" name="Sci. Rep.">
        <title>Draft genome of Tanacetum cinerariifolium, the natural source of mosquito coil.</title>
        <authorList>
            <person name="Yamashiro T."/>
            <person name="Shiraishi A."/>
            <person name="Satake H."/>
            <person name="Nakayama K."/>
        </authorList>
    </citation>
    <scope>NUCLEOTIDE SEQUENCE</scope>
</reference>
<name>A0A699I3W0_TANCI</name>
<dbReference type="InterPro" id="IPR036875">
    <property type="entry name" value="Znf_CCHC_sf"/>
</dbReference>
<organism evidence="2">
    <name type="scientific">Tanacetum cinerariifolium</name>
    <name type="common">Dalmatian daisy</name>
    <name type="synonym">Chrysanthemum cinerariifolium</name>
    <dbReference type="NCBI Taxonomy" id="118510"/>
    <lineage>
        <taxon>Eukaryota</taxon>
        <taxon>Viridiplantae</taxon>
        <taxon>Streptophyta</taxon>
        <taxon>Embryophyta</taxon>
        <taxon>Tracheophyta</taxon>
        <taxon>Spermatophyta</taxon>
        <taxon>Magnoliopsida</taxon>
        <taxon>eudicotyledons</taxon>
        <taxon>Gunneridae</taxon>
        <taxon>Pentapetalae</taxon>
        <taxon>asterids</taxon>
        <taxon>campanulids</taxon>
        <taxon>Asterales</taxon>
        <taxon>Asteraceae</taxon>
        <taxon>Asteroideae</taxon>
        <taxon>Anthemideae</taxon>
        <taxon>Anthemidinae</taxon>
        <taxon>Tanacetum</taxon>
    </lineage>
</organism>
<feature type="compositionally biased region" description="Basic and acidic residues" evidence="1">
    <location>
        <begin position="377"/>
        <end position="391"/>
    </location>
</feature>
<accession>A0A699I3W0</accession>